<evidence type="ECO:0000256" key="1">
    <source>
        <dbReference type="ARBA" id="ARBA00004123"/>
    </source>
</evidence>
<evidence type="ECO:0000256" key="2">
    <source>
        <dbReference type="ARBA" id="ARBA00022737"/>
    </source>
</evidence>
<comment type="subcellular location">
    <subcellularLocation>
        <location evidence="1">Nucleus</location>
    </subcellularLocation>
</comment>
<gene>
    <name evidence="10" type="primary">MYB113_7</name>
    <name evidence="10" type="ORF">CK203_113596</name>
</gene>
<dbReference type="Gene3D" id="1.10.10.60">
    <property type="entry name" value="Homeodomain-like"/>
    <property type="match status" value="2"/>
</dbReference>
<dbReference type="PROSITE" id="PS51294">
    <property type="entry name" value="HTH_MYB"/>
    <property type="match status" value="2"/>
</dbReference>
<dbReference type="GO" id="GO:0005634">
    <property type="term" value="C:nucleus"/>
    <property type="evidence" value="ECO:0007669"/>
    <property type="project" value="UniProtKB-SubCell"/>
</dbReference>
<dbReference type="SMART" id="SM00717">
    <property type="entry name" value="SANT"/>
    <property type="match status" value="2"/>
</dbReference>
<evidence type="ECO:0000313" key="10">
    <source>
        <dbReference type="EMBL" id="RVW21054.1"/>
    </source>
</evidence>
<dbReference type="GO" id="GO:0003677">
    <property type="term" value="F:DNA binding"/>
    <property type="evidence" value="ECO:0007669"/>
    <property type="project" value="UniProtKB-KW"/>
</dbReference>
<keyword evidence="4" id="KW-0238">DNA-binding</keyword>
<feature type="domain" description="Myb-like" evidence="8">
    <location>
        <begin position="63"/>
        <end position="117"/>
    </location>
</feature>
<evidence type="ECO:0000259" key="8">
    <source>
        <dbReference type="PROSITE" id="PS50090"/>
    </source>
</evidence>
<dbReference type="InterPro" id="IPR009057">
    <property type="entry name" value="Homeodomain-like_sf"/>
</dbReference>
<dbReference type="PROSITE" id="PS50090">
    <property type="entry name" value="MYB_LIKE"/>
    <property type="match status" value="2"/>
</dbReference>
<feature type="domain" description="Myb-like" evidence="8">
    <location>
        <begin position="4"/>
        <end position="62"/>
    </location>
</feature>
<keyword evidence="7" id="KW-0539">Nucleus</keyword>
<protein>
    <submittedName>
        <fullName evidence="10">Transcription factor MYB113</fullName>
    </submittedName>
</protein>
<evidence type="ECO:0000256" key="7">
    <source>
        <dbReference type="ARBA" id="ARBA00023242"/>
    </source>
</evidence>
<dbReference type="InterPro" id="IPR015495">
    <property type="entry name" value="Myb_TF_plants"/>
</dbReference>
<sequence length="250" mass="29231">MEGSLGLRKGAWTSEEDHLLRKCVEKYGEGKWHQVPFRAGNGWGSGLNRCRKSCRLRWLNYLKPDIKRGKFTADEVDLMMRLHKLLGNRQAQFTDSVSRRLPGRTSNDVKNYWNTHLRKKMVKDEVEETVKINAIRPRPRTFTKNLYWLERKELLENDQSELHIPRKPFSTTPPSEDGLNSWWESLFSDKEENKEITCSIERSANESISCLWDEQIAAMPEVGKTSITNGQIEWTDCSFDMDHLWDLINA</sequence>
<dbReference type="Proteomes" id="UP000288805">
    <property type="component" value="Unassembled WGS sequence"/>
</dbReference>
<evidence type="ECO:0000256" key="5">
    <source>
        <dbReference type="ARBA" id="ARBA00023159"/>
    </source>
</evidence>
<comment type="caution">
    <text evidence="10">The sequence shown here is derived from an EMBL/GenBank/DDBJ whole genome shotgun (WGS) entry which is preliminary data.</text>
</comment>
<keyword evidence="6" id="KW-0804">Transcription</keyword>
<keyword evidence="5" id="KW-0010">Activator</keyword>
<organism evidence="10 11">
    <name type="scientific">Vitis vinifera</name>
    <name type="common">Grape</name>
    <dbReference type="NCBI Taxonomy" id="29760"/>
    <lineage>
        <taxon>Eukaryota</taxon>
        <taxon>Viridiplantae</taxon>
        <taxon>Streptophyta</taxon>
        <taxon>Embryophyta</taxon>
        <taxon>Tracheophyta</taxon>
        <taxon>Spermatophyta</taxon>
        <taxon>Magnoliopsida</taxon>
        <taxon>eudicotyledons</taxon>
        <taxon>Gunneridae</taxon>
        <taxon>Pentapetalae</taxon>
        <taxon>rosids</taxon>
        <taxon>Vitales</taxon>
        <taxon>Vitaceae</taxon>
        <taxon>Viteae</taxon>
        <taxon>Vitis</taxon>
    </lineage>
</organism>
<name>A0A438CCT7_VITVI</name>
<evidence type="ECO:0000256" key="6">
    <source>
        <dbReference type="ARBA" id="ARBA00023163"/>
    </source>
</evidence>
<evidence type="ECO:0000256" key="3">
    <source>
        <dbReference type="ARBA" id="ARBA00023015"/>
    </source>
</evidence>
<dbReference type="SUPFAM" id="SSF46689">
    <property type="entry name" value="Homeodomain-like"/>
    <property type="match status" value="1"/>
</dbReference>
<dbReference type="CDD" id="cd00167">
    <property type="entry name" value="SANT"/>
    <property type="match status" value="2"/>
</dbReference>
<dbReference type="FunFam" id="1.10.10.60:FF:000218">
    <property type="entry name" value="Myb transcription factor"/>
    <property type="match status" value="1"/>
</dbReference>
<dbReference type="AlphaFoldDB" id="A0A438CCT7"/>
<keyword evidence="3" id="KW-0805">Transcription regulation</keyword>
<feature type="domain" description="HTH myb-type" evidence="9">
    <location>
        <begin position="67"/>
        <end position="121"/>
    </location>
</feature>
<dbReference type="PANTHER" id="PTHR47999">
    <property type="entry name" value="TRANSCRIPTION FACTOR MYB8-RELATED-RELATED"/>
    <property type="match status" value="1"/>
</dbReference>
<evidence type="ECO:0000259" key="9">
    <source>
        <dbReference type="PROSITE" id="PS51294"/>
    </source>
</evidence>
<feature type="domain" description="HTH myb-type" evidence="9">
    <location>
        <begin position="7"/>
        <end position="66"/>
    </location>
</feature>
<dbReference type="InterPro" id="IPR017930">
    <property type="entry name" value="Myb_dom"/>
</dbReference>
<keyword evidence="2" id="KW-0677">Repeat</keyword>
<accession>A0A438CCT7</accession>
<dbReference type="Pfam" id="PF00249">
    <property type="entry name" value="Myb_DNA-binding"/>
    <property type="match status" value="2"/>
</dbReference>
<dbReference type="EMBL" id="QGNW01002317">
    <property type="protein sequence ID" value="RVW21054.1"/>
    <property type="molecule type" value="Genomic_DNA"/>
</dbReference>
<proteinExistence type="predicted"/>
<evidence type="ECO:0000256" key="4">
    <source>
        <dbReference type="ARBA" id="ARBA00023125"/>
    </source>
</evidence>
<dbReference type="PANTHER" id="PTHR47999:SF121">
    <property type="entry name" value="MYB TRANSCRIPTION FACTOR"/>
    <property type="match status" value="1"/>
</dbReference>
<dbReference type="GO" id="GO:0080090">
    <property type="term" value="P:regulation of primary metabolic process"/>
    <property type="evidence" value="ECO:0007669"/>
    <property type="project" value="UniProtKB-ARBA"/>
</dbReference>
<dbReference type="InterPro" id="IPR001005">
    <property type="entry name" value="SANT/Myb"/>
</dbReference>
<evidence type="ECO:0000313" key="11">
    <source>
        <dbReference type="Proteomes" id="UP000288805"/>
    </source>
</evidence>
<reference evidence="10 11" key="1">
    <citation type="journal article" date="2018" name="PLoS Genet.">
        <title>Population sequencing reveals clonal diversity and ancestral inbreeding in the grapevine cultivar Chardonnay.</title>
        <authorList>
            <person name="Roach M.J."/>
            <person name="Johnson D.L."/>
            <person name="Bohlmann J."/>
            <person name="van Vuuren H.J."/>
            <person name="Jones S.J."/>
            <person name="Pretorius I.S."/>
            <person name="Schmidt S.A."/>
            <person name="Borneman A.R."/>
        </authorList>
    </citation>
    <scope>NUCLEOTIDE SEQUENCE [LARGE SCALE GENOMIC DNA]</scope>
    <source>
        <strain evidence="11">cv. Chardonnay</strain>
        <tissue evidence="10">Leaf</tissue>
    </source>
</reference>